<dbReference type="PRINTS" id="PR00080">
    <property type="entry name" value="SDRFAMILY"/>
</dbReference>
<organism evidence="4 5">
    <name type="scientific">Candidatus Protofrankia californiensis</name>
    <dbReference type="NCBI Taxonomy" id="1839754"/>
    <lineage>
        <taxon>Bacteria</taxon>
        <taxon>Bacillati</taxon>
        <taxon>Actinomycetota</taxon>
        <taxon>Actinomycetes</taxon>
        <taxon>Frankiales</taxon>
        <taxon>Frankiaceae</taxon>
        <taxon>Protofrankia</taxon>
    </lineage>
</organism>
<sequence length="259" mass="26712">MSGSREVALITGAGRGIGAATARELGRRGYHVVVNFRSNVDAARAVALDVEAAGATAQCVQADVCDPDQAERMVDAVLADQGRIDVLVCNANTAAPPFAPLASLAWKDFINKVSGELAGAFFVTQQVLAAMRGHGGGRIVYVSSTAADYVGSNRLSHSTAKSALNTFSRHVAAEAASYGITVNTIAPGSVRTEASAPIFTPEREKHLETHSVLQRVLEPEDIAAVIGQAVDAGMRSVTGALIRIDAGFGVLVGGPSSTA</sequence>
<evidence type="ECO:0000313" key="5">
    <source>
        <dbReference type="Proteomes" id="UP000199013"/>
    </source>
</evidence>
<dbReference type="InterPro" id="IPR057326">
    <property type="entry name" value="KR_dom"/>
</dbReference>
<dbReference type="SUPFAM" id="SSF51735">
    <property type="entry name" value="NAD(P)-binding Rossmann-fold domains"/>
    <property type="match status" value="1"/>
</dbReference>
<dbReference type="InterPro" id="IPR050259">
    <property type="entry name" value="SDR"/>
</dbReference>
<accession>A0A1C3PG84</accession>
<dbReference type="EMBL" id="FLUV01002496">
    <property type="protein sequence ID" value="SBW28835.1"/>
    <property type="molecule type" value="Genomic_DNA"/>
</dbReference>
<feature type="domain" description="Ketoreductase" evidence="3">
    <location>
        <begin position="6"/>
        <end position="188"/>
    </location>
</feature>
<evidence type="ECO:0000256" key="2">
    <source>
        <dbReference type="RuleBase" id="RU000363"/>
    </source>
</evidence>
<dbReference type="Gene3D" id="3.40.50.720">
    <property type="entry name" value="NAD(P)-binding Rossmann-like Domain"/>
    <property type="match status" value="1"/>
</dbReference>
<keyword evidence="4" id="KW-0560">Oxidoreductase</keyword>
<dbReference type="AlphaFoldDB" id="A0A1C3PG84"/>
<dbReference type="GO" id="GO:0004316">
    <property type="term" value="F:3-oxoacyl-[acyl-carrier-protein] reductase (NADPH) activity"/>
    <property type="evidence" value="ECO:0007669"/>
    <property type="project" value="UniProtKB-EC"/>
</dbReference>
<keyword evidence="5" id="KW-1185">Reference proteome</keyword>
<dbReference type="PANTHER" id="PTHR42879:SF2">
    <property type="entry name" value="3-OXOACYL-[ACYL-CARRIER-PROTEIN] REDUCTASE FABG"/>
    <property type="match status" value="1"/>
</dbReference>
<evidence type="ECO:0000313" key="4">
    <source>
        <dbReference type="EMBL" id="SBW28835.1"/>
    </source>
</evidence>
<gene>
    <name evidence="4" type="ORF">FDG2_6060</name>
</gene>
<comment type="similarity">
    <text evidence="1 2">Belongs to the short-chain dehydrogenases/reductases (SDR) family.</text>
</comment>
<proteinExistence type="inferred from homology"/>
<dbReference type="Proteomes" id="UP000199013">
    <property type="component" value="Unassembled WGS sequence"/>
</dbReference>
<dbReference type="PANTHER" id="PTHR42879">
    <property type="entry name" value="3-OXOACYL-(ACYL-CARRIER-PROTEIN) REDUCTASE"/>
    <property type="match status" value="1"/>
</dbReference>
<dbReference type="Pfam" id="PF00106">
    <property type="entry name" value="adh_short"/>
    <property type="match status" value="1"/>
</dbReference>
<evidence type="ECO:0000259" key="3">
    <source>
        <dbReference type="SMART" id="SM00822"/>
    </source>
</evidence>
<dbReference type="SMART" id="SM00822">
    <property type="entry name" value="PKS_KR"/>
    <property type="match status" value="1"/>
</dbReference>
<protein>
    <submittedName>
        <fullName evidence="4">3-oxoacyl-(Acyl-carrier-protein) reductase</fullName>
        <ecNumber evidence="4">1.1.1.100</ecNumber>
    </submittedName>
</protein>
<dbReference type="EC" id="1.1.1.100" evidence="4"/>
<evidence type="ECO:0000256" key="1">
    <source>
        <dbReference type="ARBA" id="ARBA00006484"/>
    </source>
</evidence>
<dbReference type="InterPro" id="IPR036291">
    <property type="entry name" value="NAD(P)-bd_dom_sf"/>
</dbReference>
<dbReference type="InterPro" id="IPR002347">
    <property type="entry name" value="SDR_fam"/>
</dbReference>
<name>A0A1C3PG84_9ACTN</name>
<reference evidence="5" key="1">
    <citation type="submission" date="2016-02" db="EMBL/GenBank/DDBJ databases">
        <authorList>
            <person name="Wibberg D."/>
        </authorList>
    </citation>
    <scope>NUCLEOTIDE SEQUENCE [LARGE SCALE GENOMIC DNA]</scope>
</reference>
<dbReference type="PRINTS" id="PR00081">
    <property type="entry name" value="GDHRDH"/>
</dbReference>